<keyword evidence="5" id="KW-1185">Reference proteome</keyword>
<organism evidence="4 5">
    <name type="scientific">Leptospira harrisiae</name>
    <dbReference type="NCBI Taxonomy" id="2023189"/>
    <lineage>
        <taxon>Bacteria</taxon>
        <taxon>Pseudomonadati</taxon>
        <taxon>Spirochaetota</taxon>
        <taxon>Spirochaetia</taxon>
        <taxon>Leptospirales</taxon>
        <taxon>Leptospiraceae</taxon>
        <taxon>Leptospira</taxon>
    </lineage>
</organism>
<feature type="modified residue" description="4-aspartylphosphate" evidence="2">
    <location>
        <position position="54"/>
    </location>
</feature>
<dbReference type="PANTHER" id="PTHR44591:SF3">
    <property type="entry name" value="RESPONSE REGULATORY DOMAIN-CONTAINING PROTEIN"/>
    <property type="match status" value="1"/>
</dbReference>
<proteinExistence type="predicted"/>
<dbReference type="AlphaFoldDB" id="A0A2N0AJ61"/>
<comment type="caution">
    <text evidence="4">The sequence shown here is derived from an EMBL/GenBank/DDBJ whole genome shotgun (WGS) entry which is preliminary data.</text>
</comment>
<evidence type="ECO:0000259" key="3">
    <source>
        <dbReference type="PROSITE" id="PS50110"/>
    </source>
</evidence>
<dbReference type="SMART" id="SM00448">
    <property type="entry name" value="REC"/>
    <property type="match status" value="1"/>
</dbReference>
<keyword evidence="1 2" id="KW-0597">Phosphoprotein</keyword>
<dbReference type="OrthoDB" id="9797769at2"/>
<protein>
    <submittedName>
        <fullName evidence="4">Response regulator</fullName>
    </submittedName>
</protein>
<dbReference type="PROSITE" id="PS50110">
    <property type="entry name" value="RESPONSE_REGULATORY"/>
    <property type="match status" value="1"/>
</dbReference>
<name>A0A2N0AJ61_9LEPT</name>
<dbReference type="InterPro" id="IPR050595">
    <property type="entry name" value="Bact_response_regulator"/>
</dbReference>
<dbReference type="SUPFAM" id="SSF52172">
    <property type="entry name" value="CheY-like"/>
    <property type="match status" value="1"/>
</dbReference>
<dbReference type="InterPro" id="IPR011006">
    <property type="entry name" value="CheY-like_superfamily"/>
</dbReference>
<evidence type="ECO:0000313" key="5">
    <source>
        <dbReference type="Proteomes" id="UP000232145"/>
    </source>
</evidence>
<dbReference type="Pfam" id="PF00072">
    <property type="entry name" value="Response_reg"/>
    <property type="match status" value="1"/>
</dbReference>
<dbReference type="GO" id="GO:0000160">
    <property type="term" value="P:phosphorelay signal transduction system"/>
    <property type="evidence" value="ECO:0007669"/>
    <property type="project" value="InterPro"/>
</dbReference>
<dbReference type="RefSeq" id="WP_100744465.1">
    <property type="nucleotide sequence ID" value="NZ_NPDW01000002.1"/>
</dbReference>
<dbReference type="EMBL" id="NPDX01000003">
    <property type="protein sequence ID" value="PJZ84261.1"/>
    <property type="molecule type" value="Genomic_DNA"/>
</dbReference>
<dbReference type="InterPro" id="IPR001789">
    <property type="entry name" value="Sig_transdc_resp-reg_receiver"/>
</dbReference>
<gene>
    <name evidence="4" type="ORF">CH364_13145</name>
</gene>
<evidence type="ECO:0000313" key="4">
    <source>
        <dbReference type="EMBL" id="PJZ84261.1"/>
    </source>
</evidence>
<feature type="domain" description="Response regulatory" evidence="3">
    <location>
        <begin position="4"/>
        <end position="121"/>
    </location>
</feature>
<sequence>MSKKILLCDDAPTALKLMEMVLGDEGYEIFKAENAEQAMKSLEINGPFDGCVFDVNMPGKNGIELSRDFLAHPKGIGANILIVSTESSDHLRQAGKDAGVKAWIVKPFDDEDLIEVLKRIIG</sequence>
<evidence type="ECO:0000256" key="1">
    <source>
        <dbReference type="ARBA" id="ARBA00022553"/>
    </source>
</evidence>
<accession>A0A2N0AJ61</accession>
<evidence type="ECO:0000256" key="2">
    <source>
        <dbReference type="PROSITE-ProRule" id="PRU00169"/>
    </source>
</evidence>
<dbReference type="Proteomes" id="UP000232145">
    <property type="component" value="Unassembled WGS sequence"/>
</dbReference>
<dbReference type="PANTHER" id="PTHR44591">
    <property type="entry name" value="STRESS RESPONSE REGULATOR PROTEIN 1"/>
    <property type="match status" value="1"/>
</dbReference>
<dbReference type="Gene3D" id="3.40.50.2300">
    <property type="match status" value="1"/>
</dbReference>
<reference evidence="4 5" key="1">
    <citation type="submission" date="2017-07" db="EMBL/GenBank/DDBJ databases">
        <title>Leptospira spp. isolated from tropical soils.</title>
        <authorList>
            <person name="Thibeaux R."/>
            <person name="Iraola G."/>
            <person name="Ferres I."/>
            <person name="Bierque E."/>
            <person name="Girault D."/>
            <person name="Soupe-Gilbert M.-E."/>
            <person name="Picardeau M."/>
            <person name="Goarant C."/>
        </authorList>
    </citation>
    <scope>NUCLEOTIDE SEQUENCE [LARGE SCALE GENOMIC DNA]</scope>
    <source>
        <strain evidence="4 5">FH2-B-A1</strain>
    </source>
</reference>